<keyword evidence="8" id="KW-0479">Metal-binding</keyword>
<dbReference type="InterPro" id="IPR036900">
    <property type="entry name" value="A-D-PHexomutase_C_sf"/>
</dbReference>
<dbReference type="SUPFAM" id="SSF51735">
    <property type="entry name" value="NAD(P)-binding Rossmann-fold domains"/>
    <property type="match status" value="1"/>
</dbReference>
<dbReference type="CDD" id="cd05276">
    <property type="entry name" value="p53_inducible_oxidoreductase"/>
    <property type="match status" value="1"/>
</dbReference>
<dbReference type="EC" id="5.4.2.2" evidence="5"/>
<dbReference type="Pfam" id="PF02878">
    <property type="entry name" value="PGM_PMM_I"/>
    <property type="match status" value="1"/>
</dbReference>
<dbReference type="InterPro" id="IPR005841">
    <property type="entry name" value="Alpha-D-phosphohexomutase_SF"/>
</dbReference>
<dbReference type="InterPro" id="IPR005846">
    <property type="entry name" value="A-D-PHexomutase_a/b/a-III"/>
</dbReference>
<evidence type="ECO:0000313" key="14">
    <source>
        <dbReference type="Proteomes" id="UP001216638"/>
    </source>
</evidence>
<evidence type="ECO:0000256" key="11">
    <source>
        <dbReference type="SAM" id="MobiDB-lite"/>
    </source>
</evidence>
<keyword evidence="7" id="KW-0597">Phosphoprotein</keyword>
<keyword evidence="9" id="KW-0460">Magnesium</keyword>
<dbReference type="SMART" id="SM00829">
    <property type="entry name" value="PKS_ER"/>
    <property type="match status" value="1"/>
</dbReference>
<dbReference type="Gene3D" id="3.40.50.720">
    <property type="entry name" value="NAD(P)-binding Rossmann-like Domain"/>
    <property type="match status" value="1"/>
</dbReference>
<dbReference type="SUPFAM" id="SSF55957">
    <property type="entry name" value="Phosphoglucomutase, C-terminal domain"/>
    <property type="match status" value="1"/>
</dbReference>
<evidence type="ECO:0000256" key="6">
    <source>
        <dbReference type="ARBA" id="ARBA00022490"/>
    </source>
</evidence>
<dbReference type="Gene3D" id="3.90.180.10">
    <property type="entry name" value="Medium-chain alcohol dehydrogenases, catalytic domain"/>
    <property type="match status" value="1"/>
</dbReference>
<dbReference type="Pfam" id="PF00107">
    <property type="entry name" value="ADH_zinc_N"/>
    <property type="match status" value="1"/>
</dbReference>
<organism evidence="13 14">
    <name type="scientific">Malassezia brasiliensis</name>
    <dbReference type="NCBI Taxonomy" id="1821822"/>
    <lineage>
        <taxon>Eukaryota</taxon>
        <taxon>Fungi</taxon>
        <taxon>Dikarya</taxon>
        <taxon>Basidiomycota</taxon>
        <taxon>Ustilaginomycotina</taxon>
        <taxon>Malasseziomycetes</taxon>
        <taxon>Malasseziales</taxon>
        <taxon>Malasseziaceae</taxon>
        <taxon>Malassezia</taxon>
    </lineage>
</organism>
<comment type="cofactor">
    <cofactor evidence="2">
        <name>Mg(2+)</name>
        <dbReference type="ChEBI" id="CHEBI:18420"/>
    </cofactor>
</comment>
<dbReference type="InterPro" id="IPR014189">
    <property type="entry name" value="Quinone_OxRdtase_PIG3"/>
</dbReference>
<feature type="region of interest" description="Disordered" evidence="11">
    <location>
        <begin position="1"/>
        <end position="20"/>
    </location>
</feature>
<dbReference type="CDD" id="cd03085">
    <property type="entry name" value="PGM1"/>
    <property type="match status" value="1"/>
</dbReference>
<dbReference type="PRINTS" id="PR00509">
    <property type="entry name" value="PGMPMM"/>
</dbReference>
<accession>A0AAF0DRF9</accession>
<name>A0AAF0DRF9_9BASI</name>
<dbReference type="InterPro" id="IPR036291">
    <property type="entry name" value="NAD(P)-bd_dom_sf"/>
</dbReference>
<dbReference type="FunFam" id="3.40.120.10:FF:000004">
    <property type="entry name" value="Phosphoglucomutase 5"/>
    <property type="match status" value="1"/>
</dbReference>
<evidence type="ECO:0000256" key="4">
    <source>
        <dbReference type="ARBA" id="ARBA00010231"/>
    </source>
</evidence>
<dbReference type="InterPro" id="IPR011032">
    <property type="entry name" value="GroES-like_sf"/>
</dbReference>
<dbReference type="SUPFAM" id="SSF53738">
    <property type="entry name" value="Phosphoglucomutase, first 3 domains"/>
    <property type="match status" value="3"/>
</dbReference>
<protein>
    <recommendedName>
        <fullName evidence="5">phosphoglucomutase (alpha-D-glucose-1,6-bisphosphate-dependent)</fullName>
        <ecNumber evidence="5">5.4.2.2</ecNumber>
    </recommendedName>
</protein>
<dbReference type="PROSITE" id="PS00710">
    <property type="entry name" value="PGM_PMM"/>
    <property type="match status" value="1"/>
</dbReference>
<sequence>MVTAQTIPTKPFEGQKPGTSGLRKRVKVFEQENYTENFVQCILDAIPGGAKGATLVVGGDGRYFSKPAVQKIVRISAANEVKKLIVGQNGILSTPAASHIIRLNKATGGILLTASHNPGGPDADFGIKYNMSNGGPAPEAVTNEIYKLTTQIQEYKVVEGADVDLSKIGTSTFGSMEVEVIDSVKDYVEYLAKIFDFNMIRDFLSSGSFTVRFDGLNGVTGPYAKALFVDRFGLNESAVQNCVPLPDFGGAHPDPNLTYAKTLVDAVEKEGLSFGAASDGDGDRNMILGKNAFVNPSDSVAIIADWAQKAIPYFAQGGIHGLARSMPTSGAIDRVAKARNYEVFEVPTGWKFFGNLMDAGRLSICGEESFGTGSDHIREKDGLWAVVAWLSIMAAANKEKPGTSVGDVLNAHYTKYGRNFFSRYDYEEVDSDGAKKMMEHLRTRFAEPNFVGSKLDDFTVAKADDFSYTDPIDKSVSKNQGLYVLFSDGSRVIFRLSGTGSAGATIRLYVEKYTQDPAEYKEDVQKALMPLINVALQLSELEKFTGRSKPTVITRAAYLPETMRAVLIREKVGPSSALYIGEAPTPKLADTPQSVLVQVKAFGLNRMDLLQREGKYPIPPGASPILGVEFSGNVVDVGQSVKHLAVGDSVFGLATGGAYAEYIRVPDQMVLKKPEAISWVQAASMPEAFLTAFQALRVLGSFKAGEDLLVHAGASGVGLAAIQLAKAEGARRIYVTAGSPEKIAFCKQLGATDGFNYKEGSWKDKLMEATNGEGVDVIMDFVGAPYFEDNLASLKRDGRLTMQGFMGGAKVKDVNLGPLLTKRLRIEGSTLRSRSLEYQSKLVQDFFRSGGLDSIVRGVENHDAGTRLVVWDTFDWNDIAKAHDAMQANKNTGKIVATIS</sequence>
<dbReference type="Pfam" id="PF02880">
    <property type="entry name" value="PGM_PMM_III"/>
    <property type="match status" value="1"/>
</dbReference>
<comment type="similarity">
    <text evidence="4">Belongs to the phosphohexose mutase family.</text>
</comment>
<evidence type="ECO:0000256" key="3">
    <source>
        <dbReference type="ARBA" id="ARBA00004496"/>
    </source>
</evidence>
<dbReference type="InterPro" id="IPR005845">
    <property type="entry name" value="A-D-PHexomutase_a/b/a-II"/>
</dbReference>
<proteinExistence type="inferred from homology"/>
<dbReference type="Pfam" id="PF02879">
    <property type="entry name" value="PGM_PMM_II"/>
    <property type="match status" value="1"/>
</dbReference>
<dbReference type="AlphaFoldDB" id="A0AAF0DRF9"/>
<dbReference type="GO" id="GO:0000287">
    <property type="term" value="F:magnesium ion binding"/>
    <property type="evidence" value="ECO:0007669"/>
    <property type="project" value="InterPro"/>
</dbReference>
<dbReference type="InterPro" id="IPR020843">
    <property type="entry name" value="ER"/>
</dbReference>
<feature type="domain" description="Enoyl reductase (ER)" evidence="12">
    <location>
        <begin position="573"/>
        <end position="897"/>
    </location>
</feature>
<evidence type="ECO:0000259" key="12">
    <source>
        <dbReference type="SMART" id="SM00829"/>
    </source>
</evidence>
<keyword evidence="6" id="KW-0963">Cytoplasm</keyword>
<dbReference type="GO" id="GO:0016491">
    <property type="term" value="F:oxidoreductase activity"/>
    <property type="evidence" value="ECO:0007669"/>
    <property type="project" value="InterPro"/>
</dbReference>
<gene>
    <name evidence="13" type="primary">PGM2</name>
    <name evidence="13" type="ORF">MBRA1_000703</name>
</gene>
<evidence type="ECO:0000256" key="2">
    <source>
        <dbReference type="ARBA" id="ARBA00001946"/>
    </source>
</evidence>
<dbReference type="Gene3D" id="3.30.310.50">
    <property type="entry name" value="Alpha-D-phosphohexomutase, C-terminal domain"/>
    <property type="match status" value="1"/>
</dbReference>
<dbReference type="FunFam" id="3.40.120.10:FF:000007">
    <property type="entry name" value="Phosphoglucomutase 5"/>
    <property type="match status" value="1"/>
</dbReference>
<dbReference type="FunFam" id="3.40.120.10:FF:000005">
    <property type="entry name" value="Phosphoglucomutase 5"/>
    <property type="match status" value="1"/>
</dbReference>
<evidence type="ECO:0000256" key="9">
    <source>
        <dbReference type="ARBA" id="ARBA00022842"/>
    </source>
</evidence>
<evidence type="ECO:0000256" key="10">
    <source>
        <dbReference type="ARBA" id="ARBA00023235"/>
    </source>
</evidence>
<dbReference type="PANTHER" id="PTHR22573">
    <property type="entry name" value="PHOSPHOHEXOMUTASE FAMILY MEMBER"/>
    <property type="match status" value="1"/>
</dbReference>
<evidence type="ECO:0000256" key="8">
    <source>
        <dbReference type="ARBA" id="ARBA00022723"/>
    </source>
</evidence>
<dbReference type="Gene3D" id="3.40.120.10">
    <property type="entry name" value="Alpha-D-Glucose-1,6-Bisphosphate, subunit A, domain 3"/>
    <property type="match status" value="3"/>
</dbReference>
<keyword evidence="10 13" id="KW-0413">Isomerase</keyword>
<dbReference type="EMBL" id="CP119951">
    <property type="protein sequence ID" value="WFC94073.1"/>
    <property type="molecule type" value="Genomic_DNA"/>
</dbReference>
<dbReference type="InterPro" id="IPR013149">
    <property type="entry name" value="ADH-like_C"/>
</dbReference>
<dbReference type="InterPro" id="IPR005844">
    <property type="entry name" value="A-D-PHexomutase_a/b/a-I"/>
</dbReference>
<dbReference type="InterPro" id="IPR045244">
    <property type="entry name" value="PGM"/>
</dbReference>
<dbReference type="Proteomes" id="UP001216638">
    <property type="component" value="Chromosome 1"/>
</dbReference>
<dbReference type="InterPro" id="IPR013154">
    <property type="entry name" value="ADH-like_N"/>
</dbReference>
<dbReference type="GO" id="GO:0004614">
    <property type="term" value="F:phosphoglucomutase activity"/>
    <property type="evidence" value="ECO:0007669"/>
    <property type="project" value="UniProtKB-EC"/>
</dbReference>
<comment type="catalytic activity">
    <reaction evidence="1">
        <text>alpha-D-glucose 1-phosphate = alpha-D-glucose 6-phosphate</text>
        <dbReference type="Rhea" id="RHEA:23536"/>
        <dbReference type="ChEBI" id="CHEBI:58225"/>
        <dbReference type="ChEBI" id="CHEBI:58601"/>
        <dbReference type="EC" id="5.4.2.2"/>
    </reaction>
</comment>
<keyword evidence="14" id="KW-1185">Reference proteome</keyword>
<dbReference type="GO" id="GO:0005829">
    <property type="term" value="C:cytosol"/>
    <property type="evidence" value="ECO:0007669"/>
    <property type="project" value="TreeGrafter"/>
</dbReference>
<comment type="subcellular location">
    <subcellularLocation>
        <location evidence="3">Cytoplasm</location>
    </subcellularLocation>
</comment>
<dbReference type="NCBIfam" id="TIGR02824">
    <property type="entry name" value="quinone_pig3"/>
    <property type="match status" value="1"/>
</dbReference>
<reference evidence="13" key="1">
    <citation type="submission" date="2023-03" db="EMBL/GenBank/DDBJ databases">
        <title>Mating type loci evolution in Malassezia.</title>
        <authorList>
            <person name="Coelho M.A."/>
        </authorList>
    </citation>
    <scope>NUCLEOTIDE SEQUENCE</scope>
    <source>
        <strain evidence="13">CBS 14135</strain>
    </source>
</reference>
<evidence type="ECO:0000256" key="5">
    <source>
        <dbReference type="ARBA" id="ARBA00012728"/>
    </source>
</evidence>
<dbReference type="FunFam" id="3.30.310.50:FF:000002">
    <property type="entry name" value="Phosphoglucomutase 5"/>
    <property type="match status" value="1"/>
</dbReference>
<dbReference type="NCBIfam" id="NF005737">
    <property type="entry name" value="PRK07564.1-1"/>
    <property type="match status" value="1"/>
</dbReference>
<dbReference type="Pfam" id="PF08240">
    <property type="entry name" value="ADH_N"/>
    <property type="match status" value="1"/>
</dbReference>
<dbReference type="PANTHER" id="PTHR22573:SF2">
    <property type="entry name" value="PHOSPHOGLUCOMUTASE"/>
    <property type="match status" value="1"/>
</dbReference>
<dbReference type="InterPro" id="IPR016055">
    <property type="entry name" value="A-D-PHexomutase_a/b/a-I/II/III"/>
</dbReference>
<dbReference type="GO" id="GO:0005975">
    <property type="term" value="P:carbohydrate metabolic process"/>
    <property type="evidence" value="ECO:0007669"/>
    <property type="project" value="InterPro"/>
</dbReference>
<evidence type="ECO:0000313" key="13">
    <source>
        <dbReference type="EMBL" id="WFC94073.1"/>
    </source>
</evidence>
<dbReference type="SUPFAM" id="SSF50129">
    <property type="entry name" value="GroES-like"/>
    <property type="match status" value="1"/>
</dbReference>
<dbReference type="Pfam" id="PF24947">
    <property type="entry name" value="PGM1_C_vert_fung"/>
    <property type="match status" value="1"/>
</dbReference>
<evidence type="ECO:0000256" key="1">
    <source>
        <dbReference type="ARBA" id="ARBA00000443"/>
    </source>
</evidence>
<dbReference type="InterPro" id="IPR016066">
    <property type="entry name" value="A-D-PHexomutase_CS"/>
</dbReference>
<evidence type="ECO:0000256" key="7">
    <source>
        <dbReference type="ARBA" id="ARBA00022553"/>
    </source>
</evidence>